<evidence type="ECO:0008006" key="3">
    <source>
        <dbReference type="Google" id="ProtNLM"/>
    </source>
</evidence>
<protein>
    <recommendedName>
        <fullName evidence="3">Tetratricopeptide repeat protein</fullName>
    </recommendedName>
</protein>
<proteinExistence type="predicted"/>
<dbReference type="RefSeq" id="WP_288882680.1">
    <property type="nucleotide sequence ID" value="NZ_CBFGNQ010000008.1"/>
</dbReference>
<dbReference type="EMBL" id="JBBEUB010000008">
    <property type="protein sequence ID" value="MEJ2904883.1"/>
    <property type="molecule type" value="Genomic_DNA"/>
</dbReference>
<dbReference type="SUPFAM" id="SSF48452">
    <property type="entry name" value="TPR-like"/>
    <property type="match status" value="1"/>
</dbReference>
<organism evidence="1 2">
    <name type="scientific">Pedobacter panaciterrae</name>
    <dbReference type="NCBI Taxonomy" id="363849"/>
    <lineage>
        <taxon>Bacteria</taxon>
        <taxon>Pseudomonadati</taxon>
        <taxon>Bacteroidota</taxon>
        <taxon>Sphingobacteriia</taxon>
        <taxon>Sphingobacteriales</taxon>
        <taxon>Sphingobacteriaceae</taxon>
        <taxon>Pedobacter</taxon>
    </lineage>
</organism>
<evidence type="ECO:0000313" key="1">
    <source>
        <dbReference type="EMBL" id="MEJ2904883.1"/>
    </source>
</evidence>
<name>A0ABU8NSI6_9SPHI</name>
<comment type="caution">
    <text evidence="1">The sequence shown here is derived from an EMBL/GenBank/DDBJ whole genome shotgun (WGS) entry which is preliminary data.</text>
</comment>
<gene>
    <name evidence="1" type="ORF">WAE58_20730</name>
</gene>
<sequence length="744" mass="81017">MYSLIIKIIYRTIGEFWLSSISNLSAEIWPFGRIRGNKVLVTLLISLQCLSSTGMAQQKKQPNASQIQKMIAEMKKKAGSGGKIDPAVLAGLASQLGVNRTGTKGAFQKARPANDFPRLYIGDLPKNPLAGKKLNDYIVNLESKAISRMSAADLAAVDTAIVLAADTLSKMAELSIYAFYNGGTASGLLLAMKVALKDVNHDLNLNNLSGMLITAGAPAQAIPILRGLVLRNPNNPMVLNNMGQSFAGVGLKDSAMFYFAKCLKENPRHAQANNTAARIAKSNGNTAKALELAKASVQSELTTEAMDLISQYDKSGDAYDFLARAKHIPDYFNLYKFKKPAHQTSVNDAEQVKVQQLEFSDQIDNMISELGVLAGKASKLGNSELQKTVRDAYTHTLATGQSPTPLMSPIVIKATRVLPNRYIQRELLQKMQQAEQSYRWTIAQEKKALDQDLQKIQEKFIQMMSGYECREGKGAGCLMIEKLSRQSCQEKDERIGVYLESCALAADGFDKVQLQAARERFHFNSKWQYLTGVNEYLSNFQYYSAAIQYLKEIKKVVGYPVVEPACGNLDRQPRQKSRLADFEYACPVNLNMELGIASLKANCKELSWTIKAPEFVKFNFKKNFETGESTLSLIAFLEAGGGIGDVKGSQIGIRGGIKAEAYEAFFISFDKNNSFADAGIRTGANVVISASSGVKGEGAATTIEKGFEASFGINSGFTGGPKGMDGIGNSVAGSADAAISSWFK</sequence>
<dbReference type="Gene3D" id="1.25.40.10">
    <property type="entry name" value="Tetratricopeptide repeat domain"/>
    <property type="match status" value="1"/>
</dbReference>
<accession>A0ABU8NSI6</accession>
<keyword evidence="2" id="KW-1185">Reference proteome</keyword>
<dbReference type="InterPro" id="IPR011990">
    <property type="entry name" value="TPR-like_helical_dom_sf"/>
</dbReference>
<evidence type="ECO:0000313" key="2">
    <source>
        <dbReference type="Proteomes" id="UP001378956"/>
    </source>
</evidence>
<reference evidence="1 2" key="1">
    <citation type="submission" date="2024-03" db="EMBL/GenBank/DDBJ databases">
        <title>Sequence of Lycoming College Course Isolates.</title>
        <authorList>
            <person name="Plotts O."/>
            <person name="Newman J."/>
        </authorList>
    </citation>
    <scope>NUCLEOTIDE SEQUENCE [LARGE SCALE GENOMIC DNA]</scope>
    <source>
        <strain evidence="1 2">CJB-3</strain>
    </source>
</reference>
<dbReference type="Proteomes" id="UP001378956">
    <property type="component" value="Unassembled WGS sequence"/>
</dbReference>